<name>A0A8D9B6Q2_9HEMI</name>
<proteinExistence type="predicted"/>
<reference evidence="2" key="1">
    <citation type="submission" date="2021-05" db="EMBL/GenBank/DDBJ databases">
        <authorList>
            <person name="Alioto T."/>
            <person name="Alioto T."/>
            <person name="Gomez Garrido J."/>
        </authorList>
    </citation>
    <scope>NUCLEOTIDE SEQUENCE</scope>
</reference>
<keyword evidence="1" id="KW-0812">Transmembrane</keyword>
<dbReference type="EMBL" id="HBUF01605803">
    <property type="protein sequence ID" value="CAG6777505.1"/>
    <property type="molecule type" value="Transcribed_RNA"/>
</dbReference>
<protein>
    <submittedName>
        <fullName evidence="2">Uncharacterized protein</fullName>
    </submittedName>
</protein>
<organism evidence="2">
    <name type="scientific">Cacopsylla melanoneura</name>
    <dbReference type="NCBI Taxonomy" id="428564"/>
    <lineage>
        <taxon>Eukaryota</taxon>
        <taxon>Metazoa</taxon>
        <taxon>Ecdysozoa</taxon>
        <taxon>Arthropoda</taxon>
        <taxon>Hexapoda</taxon>
        <taxon>Insecta</taxon>
        <taxon>Pterygota</taxon>
        <taxon>Neoptera</taxon>
        <taxon>Paraneoptera</taxon>
        <taxon>Hemiptera</taxon>
        <taxon>Sternorrhyncha</taxon>
        <taxon>Psylloidea</taxon>
        <taxon>Psyllidae</taxon>
        <taxon>Psyllinae</taxon>
        <taxon>Cacopsylla</taxon>
    </lineage>
</organism>
<accession>A0A8D9B6Q2</accession>
<keyword evidence="1" id="KW-1133">Transmembrane helix</keyword>
<feature type="transmembrane region" description="Helical" evidence="1">
    <location>
        <begin position="12"/>
        <end position="31"/>
    </location>
</feature>
<sequence length="111" mass="12248">MSSAYAQIWVDLIKIVPLWSMSLTALCSAIMNKVAESESPCFTPALISKGSLSMLSILTFALDFAMVIIARFISFVGISRLFMASFNLLRSILSKACLKSINKMFKSMSYS</sequence>
<feature type="transmembrane region" description="Helical" evidence="1">
    <location>
        <begin position="51"/>
        <end position="73"/>
    </location>
</feature>
<evidence type="ECO:0000256" key="1">
    <source>
        <dbReference type="SAM" id="Phobius"/>
    </source>
</evidence>
<keyword evidence="1" id="KW-0472">Membrane</keyword>
<evidence type="ECO:0000313" key="2">
    <source>
        <dbReference type="EMBL" id="CAG6777505.1"/>
    </source>
</evidence>
<dbReference type="AlphaFoldDB" id="A0A8D9B6Q2"/>